<evidence type="ECO:0000259" key="1">
    <source>
        <dbReference type="Pfam" id="PF13577"/>
    </source>
</evidence>
<evidence type="ECO:0000313" key="2">
    <source>
        <dbReference type="EMBL" id="MBB4857685.1"/>
    </source>
</evidence>
<accession>A0A7W7K837</accession>
<comment type="caution">
    <text evidence="2">The sequence shown here is derived from an EMBL/GenBank/DDBJ whole genome shotgun (WGS) entry which is preliminary data.</text>
</comment>
<dbReference type="InterPro" id="IPR011944">
    <property type="entry name" value="Steroid_delta5-4_isomerase"/>
</dbReference>
<dbReference type="InterPro" id="IPR037401">
    <property type="entry name" value="SnoaL-like"/>
</dbReference>
<dbReference type="AlphaFoldDB" id="A0A7W7K837"/>
<dbReference type="SUPFAM" id="SSF54427">
    <property type="entry name" value="NTF2-like"/>
    <property type="match status" value="1"/>
</dbReference>
<dbReference type="NCBIfam" id="TIGR02246">
    <property type="entry name" value="SgcJ/EcaC family oxidoreductase"/>
    <property type="match status" value="1"/>
</dbReference>
<feature type="domain" description="SnoaL-like" evidence="1">
    <location>
        <begin position="6"/>
        <end position="122"/>
    </location>
</feature>
<dbReference type="RefSeq" id="WP_184242955.1">
    <property type="nucleotide sequence ID" value="NZ_JACHLR010000003.1"/>
</dbReference>
<gene>
    <name evidence="2" type="ORF">HNO88_000996</name>
</gene>
<dbReference type="InterPro" id="IPR032710">
    <property type="entry name" value="NTF2-like_dom_sf"/>
</dbReference>
<organism evidence="2 3">
    <name type="scientific">Novosphingobium chloroacetimidivorans</name>
    <dbReference type="NCBI Taxonomy" id="1428314"/>
    <lineage>
        <taxon>Bacteria</taxon>
        <taxon>Pseudomonadati</taxon>
        <taxon>Pseudomonadota</taxon>
        <taxon>Alphaproteobacteria</taxon>
        <taxon>Sphingomonadales</taxon>
        <taxon>Sphingomonadaceae</taxon>
        <taxon>Novosphingobium</taxon>
    </lineage>
</organism>
<sequence>MTDFANSEARIRQLHALYTDAVWRKDAAAFAQCFTPDAEWRVDGSVLRGRDEIVREFERTLAGIKRVLVGYRTPYLELTGPERASGRTYVTEHYAWILGPPTTTVARYYEYYVDGGDRWRISWRLHELLYSGPGDLTGEFYEGIGLSS</sequence>
<keyword evidence="3" id="KW-1185">Reference proteome</keyword>
<dbReference type="EMBL" id="JACHLR010000003">
    <property type="protein sequence ID" value="MBB4857685.1"/>
    <property type="molecule type" value="Genomic_DNA"/>
</dbReference>
<evidence type="ECO:0000313" key="3">
    <source>
        <dbReference type="Proteomes" id="UP000555448"/>
    </source>
</evidence>
<reference evidence="2 3" key="1">
    <citation type="submission" date="2020-08" db="EMBL/GenBank/DDBJ databases">
        <title>Functional genomics of gut bacteria from endangered species of beetles.</title>
        <authorList>
            <person name="Carlos-Shanley C."/>
        </authorList>
    </citation>
    <scope>NUCLEOTIDE SEQUENCE [LARGE SCALE GENOMIC DNA]</scope>
    <source>
        <strain evidence="2 3">S00245</strain>
    </source>
</reference>
<name>A0A7W7K837_9SPHN</name>
<proteinExistence type="predicted"/>
<dbReference type="Proteomes" id="UP000555448">
    <property type="component" value="Unassembled WGS sequence"/>
</dbReference>
<protein>
    <submittedName>
        <fullName evidence="2">Uncharacterized protein (TIGR02246 family)</fullName>
    </submittedName>
</protein>
<dbReference type="Pfam" id="PF13577">
    <property type="entry name" value="SnoaL_4"/>
    <property type="match status" value="1"/>
</dbReference>
<dbReference type="Gene3D" id="3.10.450.50">
    <property type="match status" value="1"/>
</dbReference>